<sequence length="212" mass="24055">MSEGQRSLLKKKLQMILTRMDHLLDHAQRQLHHIHNHHFHHQPTAHQHQIHSDSTQICLQVGPRTPPIAGVPNTLIEIDQSIAKGRSCQPITTWWGVFNSHLRESFNQIPREVGDIESEWTMFSTSIVDATIRSCGRKVSGAGCGGNPRTQWWTLEVRDAVKLKKEFYRAWLARGTPEAAEAYWQAKRTTAALGHDRKGKIPDTSGQNELPP</sequence>
<feature type="region of interest" description="Disordered" evidence="1">
    <location>
        <begin position="193"/>
        <end position="212"/>
    </location>
</feature>
<dbReference type="Proteomes" id="UP001274896">
    <property type="component" value="Unassembled WGS sequence"/>
</dbReference>
<keyword evidence="3" id="KW-1185">Reference proteome</keyword>
<dbReference type="AlphaFoldDB" id="A0AAE0Q802"/>
<dbReference type="EMBL" id="JAUCMX010000019">
    <property type="protein sequence ID" value="KAK3516023.1"/>
    <property type="molecule type" value="Genomic_DNA"/>
</dbReference>
<evidence type="ECO:0000313" key="3">
    <source>
        <dbReference type="Proteomes" id="UP001274896"/>
    </source>
</evidence>
<name>A0AAE0Q802_9TELE</name>
<accession>A0AAE0Q802</accession>
<evidence type="ECO:0000313" key="2">
    <source>
        <dbReference type="EMBL" id="KAK3516023.1"/>
    </source>
</evidence>
<protein>
    <submittedName>
        <fullName evidence="2">Uncharacterized protein</fullName>
    </submittedName>
</protein>
<reference evidence="2" key="1">
    <citation type="submission" date="2023-06" db="EMBL/GenBank/DDBJ databases">
        <title>Male Hemibagrus guttatus genome.</title>
        <authorList>
            <person name="Bian C."/>
        </authorList>
    </citation>
    <scope>NUCLEOTIDE SEQUENCE</scope>
    <source>
        <strain evidence="2">Male_cb2023</strain>
        <tissue evidence="2">Muscle</tissue>
    </source>
</reference>
<proteinExistence type="predicted"/>
<evidence type="ECO:0000256" key="1">
    <source>
        <dbReference type="SAM" id="MobiDB-lite"/>
    </source>
</evidence>
<comment type="caution">
    <text evidence="2">The sequence shown here is derived from an EMBL/GenBank/DDBJ whole genome shotgun (WGS) entry which is preliminary data.</text>
</comment>
<gene>
    <name evidence="2" type="ORF">QTP70_001866</name>
</gene>
<organism evidence="2 3">
    <name type="scientific">Hemibagrus guttatus</name>
    <dbReference type="NCBI Taxonomy" id="175788"/>
    <lineage>
        <taxon>Eukaryota</taxon>
        <taxon>Metazoa</taxon>
        <taxon>Chordata</taxon>
        <taxon>Craniata</taxon>
        <taxon>Vertebrata</taxon>
        <taxon>Euteleostomi</taxon>
        <taxon>Actinopterygii</taxon>
        <taxon>Neopterygii</taxon>
        <taxon>Teleostei</taxon>
        <taxon>Ostariophysi</taxon>
        <taxon>Siluriformes</taxon>
        <taxon>Bagridae</taxon>
        <taxon>Hemibagrus</taxon>
    </lineage>
</organism>